<dbReference type="Pfam" id="PF21125">
    <property type="entry name" value="MPN_2A_DUB_like"/>
    <property type="match status" value="1"/>
</dbReference>
<name>A0AAV1K4H1_9NEOP</name>
<dbReference type="PRINTS" id="PR02051">
    <property type="entry name" value="PROTEINF175"/>
</dbReference>
<evidence type="ECO:0000313" key="3">
    <source>
        <dbReference type="Proteomes" id="UP001497472"/>
    </source>
</evidence>
<protein>
    <submittedName>
        <fullName evidence="2">Uncharacterized protein</fullName>
    </submittedName>
</protein>
<reference evidence="2 3" key="1">
    <citation type="submission" date="2023-11" db="EMBL/GenBank/DDBJ databases">
        <authorList>
            <person name="Okamura Y."/>
        </authorList>
    </citation>
    <scope>NUCLEOTIDE SEQUENCE [LARGE SCALE GENOMIC DNA]</scope>
</reference>
<keyword evidence="1" id="KW-0175">Coiled coil</keyword>
<dbReference type="Proteomes" id="UP001497472">
    <property type="component" value="Unassembled WGS sequence"/>
</dbReference>
<accession>A0AAV1K4H1</accession>
<evidence type="ECO:0000256" key="1">
    <source>
        <dbReference type="SAM" id="Coils"/>
    </source>
</evidence>
<dbReference type="CDD" id="cd23525">
    <property type="entry name" value="Abraxas_2_insects"/>
    <property type="match status" value="1"/>
</dbReference>
<keyword evidence="3" id="KW-1185">Reference proteome</keyword>
<dbReference type="GO" id="GO:0005634">
    <property type="term" value="C:nucleus"/>
    <property type="evidence" value="ECO:0007669"/>
    <property type="project" value="TreeGrafter"/>
</dbReference>
<dbReference type="GO" id="GO:0090307">
    <property type="term" value="P:mitotic spindle assembly"/>
    <property type="evidence" value="ECO:0007669"/>
    <property type="project" value="TreeGrafter"/>
</dbReference>
<feature type="coiled-coil region" evidence="1">
    <location>
        <begin position="229"/>
        <end position="256"/>
    </location>
</feature>
<gene>
    <name evidence="2" type="ORF">LNINA_LOCUS14151</name>
</gene>
<sequence>MAYTEKVSLNGTALSFLLYECLNSSCSQEGFLFGDVTSEIRNHISDSHNDSARLDTQIAIRTVLPLPSVSLFYLPSGSIKEDVIKDLLSNAANEVVGWYKYRRNSSIKPTFRDKLISKGLQKYFEKHHGKKTFVTCNLSSKTTLGGSTHTLVYRFGKINCFDMYEYIEDVTANLGEKVTGYKKASRLSPHCIFNKIVKESNVQTNNTNDAILMIQEAVDVRLVAEARIAAKNEATIRELEAEIKQMHSILAEKQASDLETAYNKILEEKYVDKEVEMVDACLEALNTPPTIDLLSTPNVINSNSEILTDSESSLQLIENNTKERSPSPSLPSSSKPPALNYAAVLKRKSETSTSNNIINNSSEDLITFDVEETPAQKPIIIINDNATCFGESSPEY</sequence>
<dbReference type="EMBL" id="CAVLEF010000280">
    <property type="protein sequence ID" value="CAK1555326.1"/>
    <property type="molecule type" value="Genomic_DNA"/>
</dbReference>
<organism evidence="2 3">
    <name type="scientific">Leptosia nina</name>
    <dbReference type="NCBI Taxonomy" id="320188"/>
    <lineage>
        <taxon>Eukaryota</taxon>
        <taxon>Metazoa</taxon>
        <taxon>Ecdysozoa</taxon>
        <taxon>Arthropoda</taxon>
        <taxon>Hexapoda</taxon>
        <taxon>Insecta</taxon>
        <taxon>Pterygota</taxon>
        <taxon>Neoptera</taxon>
        <taxon>Endopterygota</taxon>
        <taxon>Lepidoptera</taxon>
        <taxon>Glossata</taxon>
        <taxon>Ditrysia</taxon>
        <taxon>Papilionoidea</taxon>
        <taxon>Pieridae</taxon>
        <taxon>Pierinae</taxon>
        <taxon>Leptosia</taxon>
    </lineage>
</organism>
<evidence type="ECO:0000313" key="2">
    <source>
        <dbReference type="EMBL" id="CAK1555326.1"/>
    </source>
</evidence>
<dbReference type="GO" id="GO:0008017">
    <property type="term" value="F:microtubule binding"/>
    <property type="evidence" value="ECO:0007669"/>
    <property type="project" value="TreeGrafter"/>
</dbReference>
<dbReference type="PANTHER" id="PTHR31728:SF5">
    <property type="entry name" value="OS07G0540200 PROTEIN"/>
    <property type="match status" value="1"/>
</dbReference>
<dbReference type="GO" id="GO:0070536">
    <property type="term" value="P:protein K63-linked deubiquitination"/>
    <property type="evidence" value="ECO:0007669"/>
    <property type="project" value="TreeGrafter"/>
</dbReference>
<dbReference type="GO" id="GO:0008608">
    <property type="term" value="P:attachment of spindle microtubules to kinetochore"/>
    <property type="evidence" value="ECO:0007669"/>
    <property type="project" value="TreeGrafter"/>
</dbReference>
<dbReference type="PANTHER" id="PTHR31728">
    <property type="entry name" value="ABRAXAS FAMILY MEMBER"/>
    <property type="match status" value="1"/>
</dbReference>
<proteinExistence type="predicted"/>
<comment type="caution">
    <text evidence="2">The sequence shown here is derived from an EMBL/GenBank/DDBJ whole genome shotgun (WGS) entry which is preliminary data.</text>
</comment>
<dbReference type="InterPro" id="IPR023238">
    <property type="entry name" value="FAM175"/>
</dbReference>
<dbReference type="AlphaFoldDB" id="A0AAV1K4H1"/>
<dbReference type="GO" id="GO:0031593">
    <property type="term" value="F:polyubiquitin modification-dependent protein binding"/>
    <property type="evidence" value="ECO:0007669"/>
    <property type="project" value="TreeGrafter"/>
</dbReference>